<dbReference type="PANTHER" id="PTHR23157:SF25">
    <property type="entry name" value="GRIP AND COILED-COIL DOMAIN-CONTAINING PROTEIN 1"/>
    <property type="match status" value="1"/>
</dbReference>
<feature type="compositionally biased region" description="Polar residues" evidence="7">
    <location>
        <begin position="691"/>
        <end position="704"/>
    </location>
</feature>
<feature type="compositionally biased region" description="Polar residues" evidence="7">
    <location>
        <begin position="156"/>
        <end position="172"/>
    </location>
</feature>
<feature type="region of interest" description="Disordered" evidence="7">
    <location>
        <begin position="426"/>
        <end position="570"/>
    </location>
</feature>
<keyword evidence="3" id="KW-0963">Cytoplasm</keyword>
<dbReference type="InterPro" id="IPR036291">
    <property type="entry name" value="NAD(P)-bd_dom_sf"/>
</dbReference>
<evidence type="ECO:0000256" key="8">
    <source>
        <dbReference type="SAM" id="Phobius"/>
    </source>
</evidence>
<feature type="compositionally biased region" description="Basic and acidic residues" evidence="7">
    <location>
        <begin position="2840"/>
        <end position="2849"/>
    </location>
</feature>
<feature type="compositionally biased region" description="Basic and acidic residues" evidence="7">
    <location>
        <begin position="1448"/>
        <end position="1457"/>
    </location>
</feature>
<feature type="region of interest" description="Disordered" evidence="7">
    <location>
        <begin position="2367"/>
        <end position="2456"/>
    </location>
</feature>
<dbReference type="EMBL" id="CVQH01022305">
    <property type="protein sequence ID" value="CRK32825.1"/>
    <property type="molecule type" value="Genomic_DNA"/>
</dbReference>
<feature type="region of interest" description="Disordered" evidence="7">
    <location>
        <begin position="827"/>
        <end position="869"/>
    </location>
</feature>
<feature type="region of interest" description="Disordered" evidence="7">
    <location>
        <begin position="2233"/>
        <end position="2353"/>
    </location>
</feature>
<feature type="compositionally biased region" description="Basic and acidic residues" evidence="7">
    <location>
        <begin position="2004"/>
        <end position="2015"/>
    </location>
</feature>
<comment type="subcellular location">
    <subcellularLocation>
        <location evidence="2">Cytoplasm</location>
    </subcellularLocation>
    <subcellularLocation>
        <location evidence="1">Endomembrane system</location>
        <topology evidence="1">Peripheral membrane protein</topology>
    </subcellularLocation>
</comment>
<dbReference type="SUPFAM" id="SSF51735">
    <property type="entry name" value="NAD(P)-binding Rossmann-fold domains"/>
    <property type="match status" value="1"/>
</dbReference>
<feature type="compositionally biased region" description="Polar residues" evidence="7">
    <location>
        <begin position="2275"/>
        <end position="2289"/>
    </location>
</feature>
<dbReference type="Pfam" id="PF00106">
    <property type="entry name" value="adh_short"/>
    <property type="match status" value="1"/>
</dbReference>
<feature type="region of interest" description="Disordered" evidence="7">
    <location>
        <begin position="906"/>
        <end position="989"/>
    </location>
</feature>
<evidence type="ECO:0000256" key="2">
    <source>
        <dbReference type="ARBA" id="ARBA00004496"/>
    </source>
</evidence>
<feature type="compositionally biased region" description="Basic and acidic residues" evidence="7">
    <location>
        <begin position="1353"/>
        <end position="1366"/>
    </location>
</feature>
<feature type="coiled-coil region" evidence="6">
    <location>
        <begin position="991"/>
        <end position="1101"/>
    </location>
</feature>
<evidence type="ECO:0000256" key="1">
    <source>
        <dbReference type="ARBA" id="ARBA00004184"/>
    </source>
</evidence>
<feature type="region of interest" description="Disordered" evidence="7">
    <location>
        <begin position="1293"/>
        <end position="1314"/>
    </location>
</feature>
<feature type="compositionally biased region" description="Basic and acidic residues" evidence="7">
    <location>
        <begin position="2102"/>
        <end position="2127"/>
    </location>
</feature>
<feature type="compositionally biased region" description="Low complexity" evidence="7">
    <location>
        <begin position="2377"/>
        <end position="2406"/>
    </location>
</feature>
<feature type="compositionally biased region" description="Basic residues" evidence="7">
    <location>
        <begin position="2407"/>
        <end position="2417"/>
    </location>
</feature>
<dbReference type="InterPro" id="IPR002347">
    <property type="entry name" value="SDR_fam"/>
</dbReference>
<feature type="compositionally biased region" description="Low complexity" evidence="7">
    <location>
        <begin position="1771"/>
        <end position="1783"/>
    </location>
</feature>
<feature type="region of interest" description="Disordered" evidence="7">
    <location>
        <begin position="771"/>
        <end position="794"/>
    </location>
</feature>
<feature type="domain" description="GRIP" evidence="9">
    <location>
        <begin position="2969"/>
        <end position="3019"/>
    </location>
</feature>
<keyword evidence="8" id="KW-0812">Transmembrane</keyword>
<feature type="region of interest" description="Disordered" evidence="7">
    <location>
        <begin position="1353"/>
        <end position="1386"/>
    </location>
</feature>
<feature type="region of interest" description="Disordered" evidence="7">
    <location>
        <begin position="139"/>
        <end position="226"/>
    </location>
</feature>
<dbReference type="Pfam" id="PF01465">
    <property type="entry name" value="GRIP"/>
    <property type="match status" value="2"/>
</dbReference>
<feature type="region of interest" description="Disordered" evidence="7">
    <location>
        <begin position="1417"/>
        <end position="1457"/>
    </location>
</feature>
<evidence type="ECO:0000259" key="9">
    <source>
        <dbReference type="PROSITE" id="PS50913"/>
    </source>
</evidence>
<evidence type="ECO:0000256" key="7">
    <source>
        <dbReference type="SAM" id="MobiDB-lite"/>
    </source>
</evidence>
<feature type="compositionally biased region" description="Basic and acidic residues" evidence="7">
    <location>
        <begin position="1377"/>
        <end position="1386"/>
    </location>
</feature>
<feature type="compositionally biased region" description="Basic and acidic residues" evidence="7">
    <location>
        <begin position="140"/>
        <end position="154"/>
    </location>
</feature>
<feature type="compositionally biased region" description="Low complexity" evidence="7">
    <location>
        <begin position="1943"/>
        <end position="1956"/>
    </location>
</feature>
<feature type="compositionally biased region" description="Polar residues" evidence="7">
    <location>
        <begin position="2154"/>
        <end position="2167"/>
    </location>
</feature>
<sequence length="3026" mass="336061">MVSFWPWRGDDSSPASFEKALSALSTKIADSQARLERARATSRRVRVLWTLYLSFGYLIYAIVQILVVGTNNMRTREWAGVAGGPVIIFLTRTVVTFYFNFRIERLSVRLKEQQDERAKTIQKLKDATKYDSTMQLLEKYGGDNKTDKDGKKADGSQQNHGSKQQNEQQQGKHGNGSGRTALPPPPTANIQRRNGPVGVATPGTHQSGHGDPRSGAPPPLTGLEPSAEFAPNAYAQQPPQHYAQQAELTTDSSHWYDRIMDLLLGEDETAPKNRVVLICRNCRLVNGQAPPGTKSLAELGMWKCMSCGAANGEVDEGKRIVDEVLRSKETTSEVAAGEEFKEEDDSEEETPEMVQVGKDEIGPEGQASGKHTASGTRTRISSTSAARVQALVVRASPVVSGATANSEQPGLPLLQQKGFLVLKEQAAQHNDHHCRLKASIDRTIAEEQARQKPDQPPVQRTPSTSRGGGSAKQRNRSQKPVPDLPIDAPANPDPAVFEAAFILDDGEEASRASTPKPPGMAADEKAEGVEEPGAPPQQSNGDKEKDKSDGAGQADAPQELSPEIRSKLRKLEKLEKTYPELLRSYRIAHSRATSIEPFERALKEHTSVTSIKEPEALVEYLDSLKQKEQLIMEEYKKVSIEKDEMKKKHQATERELAELKDEVATLKANSHTTDGPAKPQPESKEPDAASDPTSNPSSVKSPVQSVLGIFSPKQKPQALEDDKPVETDGGDLFSYDDEVPQMQADVHAKTEEIERLNAEVTSLKQELAVAKESSSELVQNLEKSTREAGELRDSAAATATLKTQLEARDSEISSLDKKLKATQAQLEETKTSLSKELDSLRASSKESQTKATEAVKRADKEHAEVEKLNKVKTESEKKIKNLTESIDDLKKLKAQDEAKIAELTKKHAQAAQLTAKAPSPATPAAPAAPTAVPAAAPTTASAASKKKNKKKKKGGAAAGSAAIESISEPVSETTEPTAAVAAAAEDPSFSSAELEAEIARLKDEVTQRDAQIERLSKQRKTEEDLTEEIETLRDELTDIGQGHVESKQRIKELEEEKATLQARIEELEREIGSATHDAEAQVKLQSEFDGLRKEYDDLKIKSTTLQSDLSAAEQLAQTRYKDLTDLREVLQKAQPEMKALRQDSAALKTTKEELATKISELRNVEKREKDAKTELAKAQRFTTERESDIKSLREKLNAESTSRIRLEDAQRVAGRDLRRSEAEKAEISAREEKATRELQAIKAEANKLRPRVKELEEEVEKLQSEKKSLQDEANLKTQQYTNAQSLLGSMRDQTAELSTQLKESRSQSEALEEELAEIQKHLSERSREAERMRGMLADVDGRADSKVREMRSRMEAAIEERDRIEDESSTLARRKSRETEEQKQKIRELEREVKSLAIEKDELETRERDWRRRREELEGVEEKTEAELTEMRSAVSDLQSALDASEQQVREAEKQKTDLRRLLEESRQRFEKVSKDLKTAQTKLGASLSSERSSMDSSRSGANGAAGPGSADNMYLKTILLQFLEQKDNRLREQLVPVLGRILQFNKTDEKKWRDAIQHINVRPTSSEQQCTMSSAKTAGPEGNKLFTREHLFDLSDKVALVTGGGTGIGLMATQALAANGAKVYITGRTQEKLDNVVKTYGQNIRGEIIGIPADVSDKESIKKLVKELESREKCICILVNNAGISSSSFEVESDSGKEMKSKLFDDEAAGFDDWLSSYQTNVPGEEFKEEDDSEEETPEMVQVGKDEVGPEGQASGKHTASGTRLHCHSRSQAPPSAAPAPHASKLWPSVLPEYLVRRPTANSLVFHCFNKRDSLSSRSQPPNATTTIVSASSVRLRKLSKRYRRRCIVSRYQKHHSSTPIDQPISTRAWCQASELNEPLRRTSPCSRLTLTNRLQRLKASIDRTIAEEQARQKPDQPPVQRTPSTSRGGGSAKQRNRSQKPVPDLPADAPANPDPAIFEAAFVLDDGEEASRASTPKPPGMAADEKTEGVEEPDAPAQQSNGDKEKDRSDGAGHADAPQELSPEIRSKLRKLEKLEKTYPELLRSYRIAHSRATSIEPFERALKEHTSVTSIKEPEALVEYLDSLKQKEQLIMEEYKKVSIEKDEMKKKHQATERELAELKDEVATLKANSHAAEGPAKPQPESKEPEAASDPTSNPSSVKSPVQSVLGIFSPKQKPQALEDDKPAEADGGDFFSYDDEVPQVQADVNAKTEEIERLNAEVTSLKQELAVAKESSSELVQNLEKSTREAGELRDSAAATATLKTQLEARDSEISSLNKKLKATQAQLEETKTSLSKELDSLRASSRESQTKATEAVKRADKEHAEVEKLTKAKTESEKKIKNLTESIDDLKKLKAQDEAKIAELTKKHAQAAQVTSKAPAPATPAASAAPTAVPAAATTTASAASKKKNKKKKKGGAAAASAAVESTSEPVTEPAEPTAAVAAAAEDPSTSSAELEAEIARLKDEVTQRDAQIERLSKQRKTEEDLTEEIETLRDELTDIGQGHVESKQRIKELEEEKATLQARIEELEREIGSATHDAEAQVKLQSEFDGLRKEYDDLKIKSTTLQSDLSAAEQLAQTRYKDLTDLREVLQKAQPEMKALRQDSTALKTTKEELATKISELRNVEKREKDAKAELAKAQRLTTERESDIKSLREKLNAESNSRVRLEDAQRVAGRDLRRSEAEKVEISAREDKATRELQEIKAEANKLRPRVKDLEEEVEKLQSEKKSLQDEAALKTQQYTNAQSLLGSMRDQTAELSTQLKESRSQSEALEEELAEIQKHLSERSREAERMRGMLADVDGRADSKVREMRSRMEAAIEERDRIEDESSTLARRKSRETEEQKQKIRELEREVKSLAIEKDELETRERDWRRRREELEGVEEKTEAELTEMRSAVSDLQSALDASEQQVREAEKQKTDLRRLLEESRQRFEKVSKDLKTAQTKLGSSLSSERSSMDSSRSGANGAAGHGSADNMYLKTILLQFLEQKDNRLREQLVPVLGRILQFNKTDEKKWRDAIQHINVR</sequence>
<feature type="region of interest" description="Disordered" evidence="7">
    <location>
        <begin position="2102"/>
        <end position="2201"/>
    </location>
</feature>
<evidence type="ECO:0000313" key="10">
    <source>
        <dbReference type="EMBL" id="CRK32825.1"/>
    </source>
</evidence>
<dbReference type="PROSITE" id="PS50913">
    <property type="entry name" value="GRIP"/>
    <property type="match status" value="2"/>
</dbReference>
<dbReference type="STRING" id="100787.A0A0G4MFM7"/>
<feature type="compositionally biased region" description="Acidic residues" evidence="7">
    <location>
        <begin position="340"/>
        <end position="351"/>
    </location>
</feature>
<dbReference type="Gene3D" id="3.40.50.720">
    <property type="entry name" value="NAD(P)-binding Rossmann-like Domain"/>
    <property type="match status" value="1"/>
</dbReference>
<gene>
    <name evidence="10" type="ORF">BN1708_005927</name>
</gene>
<dbReference type="GO" id="GO:0005794">
    <property type="term" value="C:Golgi apparatus"/>
    <property type="evidence" value="ECO:0007669"/>
    <property type="project" value="TreeGrafter"/>
</dbReference>
<feature type="compositionally biased region" description="Basic and acidic residues" evidence="7">
    <location>
        <begin position="2246"/>
        <end position="2256"/>
    </location>
</feature>
<feature type="compositionally biased region" description="Basic and acidic residues" evidence="7">
    <location>
        <begin position="1417"/>
        <end position="1430"/>
    </location>
</feature>
<feature type="compositionally biased region" description="Basic and acidic residues" evidence="7">
    <location>
        <begin position="2290"/>
        <end position="2353"/>
    </location>
</feature>
<dbReference type="InterPro" id="IPR019273">
    <property type="entry name" value="Lunapark_Znf"/>
</dbReference>
<dbReference type="InterPro" id="IPR051952">
    <property type="entry name" value="Golgi-autophagy_related"/>
</dbReference>
<dbReference type="PANTHER" id="PTHR23157">
    <property type="entry name" value="GRIP AND COILED-COIL DOMAIN-CONTAINING PROTEIN 1"/>
    <property type="match status" value="1"/>
</dbReference>
<feature type="region of interest" description="Disordered" evidence="7">
    <location>
        <begin position="2880"/>
        <end position="2920"/>
    </location>
</feature>
<evidence type="ECO:0000313" key="11">
    <source>
        <dbReference type="Proteomes" id="UP000044602"/>
    </source>
</evidence>
<dbReference type="CDD" id="cd05233">
    <property type="entry name" value="SDR_c"/>
    <property type="match status" value="1"/>
</dbReference>
<feature type="compositionally biased region" description="Basic and acidic residues" evidence="7">
    <location>
        <begin position="2880"/>
        <end position="2893"/>
    </location>
</feature>
<feature type="region of interest" description="Disordered" evidence="7">
    <location>
        <begin position="329"/>
        <end position="384"/>
    </location>
</feature>
<feature type="compositionally biased region" description="Low complexity" evidence="7">
    <location>
        <begin position="972"/>
        <end position="985"/>
    </location>
</feature>
<feature type="domain" description="GRIP" evidence="9">
    <location>
        <begin position="1506"/>
        <end position="1556"/>
    </location>
</feature>
<dbReference type="InterPro" id="IPR000237">
    <property type="entry name" value="GRIP_dom"/>
</dbReference>
<feature type="compositionally biased region" description="Basic and acidic residues" evidence="7">
    <location>
        <begin position="783"/>
        <end position="793"/>
    </location>
</feature>
<feature type="region of interest" description="Disordered" evidence="7">
    <location>
        <begin position="641"/>
        <end position="736"/>
    </location>
</feature>
<dbReference type="Pfam" id="PF10058">
    <property type="entry name" value="Zn_ribbon_10"/>
    <property type="match status" value="1"/>
</dbReference>
<feature type="compositionally biased region" description="Basic and acidic residues" evidence="7">
    <location>
        <begin position="429"/>
        <end position="453"/>
    </location>
</feature>
<feature type="compositionally biased region" description="Basic and acidic residues" evidence="7">
    <location>
        <begin position="2807"/>
        <end position="2829"/>
    </location>
</feature>
<keyword evidence="4 6" id="KW-0175">Coiled coil</keyword>
<feature type="region of interest" description="Disordered" evidence="7">
    <location>
        <begin position="2757"/>
        <end position="2777"/>
    </location>
</feature>
<proteinExistence type="predicted"/>
<feature type="compositionally biased region" description="Basic residues" evidence="7">
    <location>
        <begin position="944"/>
        <end position="954"/>
    </location>
</feature>
<feature type="compositionally biased region" description="Low complexity" evidence="7">
    <location>
        <begin position="2418"/>
        <end position="2453"/>
    </location>
</feature>
<feature type="compositionally biased region" description="Low complexity" evidence="7">
    <location>
        <begin position="1487"/>
        <end position="1509"/>
    </location>
</feature>
<feature type="compositionally biased region" description="Low complexity" evidence="7">
    <location>
        <begin position="2949"/>
        <end position="2972"/>
    </location>
</feature>
<feature type="region of interest" description="Disordered" evidence="7">
    <location>
        <begin position="2937"/>
        <end position="2972"/>
    </location>
</feature>
<accession>A0A0G4MFM7</accession>
<feature type="compositionally biased region" description="Low complexity" evidence="7">
    <location>
        <begin position="914"/>
        <end position="943"/>
    </location>
</feature>
<protein>
    <recommendedName>
        <fullName evidence="9">GRIP domain-containing protein</fullName>
    </recommendedName>
</protein>
<dbReference type="SMART" id="SM00755">
    <property type="entry name" value="Grip"/>
    <property type="match status" value="2"/>
</dbReference>
<feature type="region of interest" description="Disordered" evidence="7">
    <location>
        <begin position="1909"/>
        <end position="1956"/>
    </location>
</feature>
<feature type="region of interest" description="Disordered" evidence="7">
    <location>
        <begin position="1165"/>
        <end position="1187"/>
    </location>
</feature>
<name>A0A0G4MFM7_VERLO</name>
<keyword evidence="8" id="KW-1133">Transmembrane helix</keyword>
<feature type="region of interest" description="Disordered" evidence="7">
    <location>
        <begin position="1481"/>
        <end position="1509"/>
    </location>
</feature>
<reference evidence="11" key="1">
    <citation type="submission" date="2015-05" db="EMBL/GenBank/DDBJ databases">
        <authorList>
            <person name="Fogelqvist Johan"/>
        </authorList>
    </citation>
    <scope>NUCLEOTIDE SEQUENCE [LARGE SCALE GENOMIC DNA]</scope>
</reference>
<feature type="transmembrane region" description="Helical" evidence="8">
    <location>
        <begin position="81"/>
        <end position="101"/>
    </location>
</feature>
<feature type="region of interest" description="Disordered" evidence="7">
    <location>
        <begin position="1747"/>
        <end position="1783"/>
    </location>
</feature>
<dbReference type="Proteomes" id="UP000044602">
    <property type="component" value="Unassembled WGS sequence"/>
</dbReference>
<keyword evidence="5 8" id="KW-0472">Membrane</keyword>
<evidence type="ECO:0000256" key="4">
    <source>
        <dbReference type="ARBA" id="ARBA00023054"/>
    </source>
</evidence>
<feature type="compositionally biased region" description="Basic and acidic residues" evidence="7">
    <location>
        <begin position="641"/>
        <end position="664"/>
    </location>
</feature>
<feature type="transmembrane region" description="Helical" evidence="8">
    <location>
        <begin position="49"/>
        <end position="69"/>
    </location>
</feature>
<feature type="region of interest" description="Disordered" evidence="7">
    <location>
        <begin position="1969"/>
        <end position="2030"/>
    </location>
</feature>
<feature type="compositionally biased region" description="Polar residues" evidence="7">
    <location>
        <begin position="369"/>
        <end position="384"/>
    </location>
</feature>
<organism evidence="10 11">
    <name type="scientific">Verticillium longisporum</name>
    <name type="common">Verticillium dahliae var. longisporum</name>
    <dbReference type="NCBI Taxonomy" id="100787"/>
    <lineage>
        <taxon>Eukaryota</taxon>
        <taxon>Fungi</taxon>
        <taxon>Dikarya</taxon>
        <taxon>Ascomycota</taxon>
        <taxon>Pezizomycotina</taxon>
        <taxon>Sordariomycetes</taxon>
        <taxon>Hypocreomycetidae</taxon>
        <taxon>Glomerellales</taxon>
        <taxon>Plectosphaerellaceae</taxon>
        <taxon>Verticillium</taxon>
    </lineage>
</organism>
<keyword evidence="11" id="KW-1185">Reference proteome</keyword>
<feature type="compositionally biased region" description="Basic and acidic residues" evidence="7">
    <location>
        <begin position="2911"/>
        <end position="2920"/>
    </location>
</feature>
<evidence type="ECO:0000256" key="3">
    <source>
        <dbReference type="ARBA" id="ARBA00022490"/>
    </source>
</evidence>
<feature type="region of interest" description="Disordered" evidence="7">
    <location>
        <begin position="2807"/>
        <end position="2849"/>
    </location>
</feature>
<evidence type="ECO:0000256" key="5">
    <source>
        <dbReference type="ARBA" id="ARBA00023136"/>
    </source>
</evidence>
<evidence type="ECO:0000256" key="6">
    <source>
        <dbReference type="SAM" id="Coils"/>
    </source>
</evidence>